<organism evidence="1 2">
    <name type="scientific">Loigolactobacillus bifermentans DSM 20003</name>
    <dbReference type="NCBI Taxonomy" id="1423726"/>
    <lineage>
        <taxon>Bacteria</taxon>
        <taxon>Bacillati</taxon>
        <taxon>Bacillota</taxon>
        <taxon>Bacilli</taxon>
        <taxon>Lactobacillales</taxon>
        <taxon>Lactobacillaceae</taxon>
        <taxon>Loigolactobacillus</taxon>
    </lineage>
</organism>
<dbReference type="Proteomes" id="UP000051461">
    <property type="component" value="Unassembled WGS sequence"/>
</dbReference>
<protein>
    <submittedName>
        <fullName evidence="1">Uncharacterized protein</fullName>
    </submittedName>
</protein>
<reference evidence="1 2" key="1">
    <citation type="journal article" date="2015" name="Genome Announc.">
        <title>Expanding the biotechnology potential of lactobacilli through comparative genomics of 213 strains and associated genera.</title>
        <authorList>
            <person name="Sun Z."/>
            <person name="Harris H.M."/>
            <person name="McCann A."/>
            <person name="Guo C."/>
            <person name="Argimon S."/>
            <person name="Zhang W."/>
            <person name="Yang X."/>
            <person name="Jeffery I.B."/>
            <person name="Cooney J.C."/>
            <person name="Kagawa T.F."/>
            <person name="Liu W."/>
            <person name="Song Y."/>
            <person name="Salvetti E."/>
            <person name="Wrobel A."/>
            <person name="Rasinkangas P."/>
            <person name="Parkhill J."/>
            <person name="Rea M.C."/>
            <person name="O'Sullivan O."/>
            <person name="Ritari J."/>
            <person name="Douillard F.P."/>
            <person name="Paul Ross R."/>
            <person name="Yang R."/>
            <person name="Briner A.E."/>
            <person name="Felis G.E."/>
            <person name="de Vos W.M."/>
            <person name="Barrangou R."/>
            <person name="Klaenhammer T.R."/>
            <person name="Caufield P.W."/>
            <person name="Cui Y."/>
            <person name="Zhang H."/>
            <person name="O'Toole P.W."/>
        </authorList>
    </citation>
    <scope>NUCLEOTIDE SEQUENCE [LARGE SCALE GENOMIC DNA]</scope>
    <source>
        <strain evidence="1 2">DSM 20003</strain>
    </source>
</reference>
<dbReference type="PATRIC" id="fig|1423726.3.peg.1060"/>
<name>A0A0R1HB60_9LACO</name>
<dbReference type="OrthoDB" id="2322182at2"/>
<comment type="caution">
    <text evidence="1">The sequence shown here is derived from an EMBL/GenBank/DDBJ whole genome shotgun (WGS) entry which is preliminary data.</text>
</comment>
<evidence type="ECO:0000313" key="1">
    <source>
        <dbReference type="EMBL" id="KRK40311.1"/>
    </source>
</evidence>
<dbReference type="STRING" id="1423726.FC07_GL001026"/>
<keyword evidence="2" id="KW-1185">Reference proteome</keyword>
<proteinExistence type="predicted"/>
<evidence type="ECO:0000313" key="2">
    <source>
        <dbReference type="Proteomes" id="UP000051461"/>
    </source>
</evidence>
<dbReference type="RefSeq" id="WP_057903693.1">
    <property type="nucleotide sequence ID" value="NZ_AZDA01000017.1"/>
</dbReference>
<dbReference type="AlphaFoldDB" id="A0A0R1HB60"/>
<sequence>MAHNVSQTEELIGILTDVQHHNFTGARSINPGSMLYQTIQYAAENDLIAQADIEDGTDKLVASVDLQHAQLTAQGTAFLQENQDKGTN</sequence>
<gene>
    <name evidence="1" type="ORF">FC07_GL001026</name>
</gene>
<dbReference type="EMBL" id="AZDA01000017">
    <property type="protein sequence ID" value="KRK40311.1"/>
    <property type="molecule type" value="Genomic_DNA"/>
</dbReference>
<accession>A0A0R1HB60</accession>